<keyword evidence="3" id="KW-0832">Ubl conjugation</keyword>
<evidence type="ECO:0000313" key="9">
    <source>
        <dbReference type="Proteomes" id="UP000799302"/>
    </source>
</evidence>
<dbReference type="InterPro" id="IPR036317">
    <property type="entry name" value="Cullin_homology_sf"/>
</dbReference>
<dbReference type="InterPro" id="IPR045093">
    <property type="entry name" value="Cullin"/>
</dbReference>
<feature type="domain" description="Cullin family profile" evidence="7">
    <location>
        <begin position="505"/>
        <end position="758"/>
    </location>
</feature>
<evidence type="ECO:0000256" key="6">
    <source>
        <dbReference type="SAM" id="MobiDB-lite"/>
    </source>
</evidence>
<gene>
    <name evidence="8" type="ORF">BT63DRAFT_476660</name>
</gene>
<dbReference type="InterPro" id="IPR019559">
    <property type="entry name" value="Cullin_neddylation_domain"/>
</dbReference>
<evidence type="ECO:0000259" key="7">
    <source>
        <dbReference type="PROSITE" id="PS50069"/>
    </source>
</evidence>
<evidence type="ECO:0000256" key="3">
    <source>
        <dbReference type="ARBA" id="ARBA00022843"/>
    </source>
</evidence>
<dbReference type="PANTHER" id="PTHR11932">
    <property type="entry name" value="CULLIN"/>
    <property type="match status" value="1"/>
</dbReference>
<dbReference type="Pfam" id="PF26557">
    <property type="entry name" value="Cullin_AB"/>
    <property type="match status" value="1"/>
</dbReference>
<feature type="compositionally biased region" description="Polar residues" evidence="6">
    <location>
        <begin position="26"/>
        <end position="49"/>
    </location>
</feature>
<organism evidence="8 9">
    <name type="scientific">Microthyrium microscopicum</name>
    <dbReference type="NCBI Taxonomy" id="703497"/>
    <lineage>
        <taxon>Eukaryota</taxon>
        <taxon>Fungi</taxon>
        <taxon>Dikarya</taxon>
        <taxon>Ascomycota</taxon>
        <taxon>Pezizomycotina</taxon>
        <taxon>Dothideomycetes</taxon>
        <taxon>Dothideomycetes incertae sedis</taxon>
        <taxon>Microthyriales</taxon>
        <taxon>Microthyriaceae</taxon>
        <taxon>Microthyrium</taxon>
    </lineage>
</organism>
<dbReference type="AlphaFoldDB" id="A0A6A6UJ59"/>
<protein>
    <submittedName>
        <fullName evidence="8">Cullin-4B</fullName>
    </submittedName>
</protein>
<reference evidence="8" key="1">
    <citation type="journal article" date="2020" name="Stud. Mycol.">
        <title>101 Dothideomycetes genomes: a test case for predicting lifestyles and emergence of pathogens.</title>
        <authorList>
            <person name="Haridas S."/>
            <person name="Albert R."/>
            <person name="Binder M."/>
            <person name="Bloem J."/>
            <person name="Labutti K."/>
            <person name="Salamov A."/>
            <person name="Andreopoulos B."/>
            <person name="Baker S."/>
            <person name="Barry K."/>
            <person name="Bills G."/>
            <person name="Bluhm B."/>
            <person name="Cannon C."/>
            <person name="Castanera R."/>
            <person name="Culley D."/>
            <person name="Daum C."/>
            <person name="Ezra D."/>
            <person name="Gonzalez J."/>
            <person name="Henrissat B."/>
            <person name="Kuo A."/>
            <person name="Liang C."/>
            <person name="Lipzen A."/>
            <person name="Lutzoni F."/>
            <person name="Magnuson J."/>
            <person name="Mondo S."/>
            <person name="Nolan M."/>
            <person name="Ohm R."/>
            <person name="Pangilinan J."/>
            <person name="Park H.-J."/>
            <person name="Ramirez L."/>
            <person name="Alfaro M."/>
            <person name="Sun H."/>
            <person name="Tritt A."/>
            <person name="Yoshinaga Y."/>
            <person name="Zwiers L.-H."/>
            <person name="Turgeon B."/>
            <person name="Goodwin S."/>
            <person name="Spatafora J."/>
            <person name="Crous P."/>
            <person name="Grigoriev I."/>
        </authorList>
    </citation>
    <scope>NUCLEOTIDE SEQUENCE</scope>
    <source>
        <strain evidence="8">CBS 115976</strain>
    </source>
</reference>
<dbReference type="Gene3D" id="1.10.10.10">
    <property type="entry name" value="Winged helix-like DNA-binding domain superfamily/Winged helix DNA-binding domain"/>
    <property type="match status" value="1"/>
</dbReference>
<dbReference type="InterPro" id="IPR001373">
    <property type="entry name" value="Cullin_N"/>
</dbReference>
<dbReference type="InterPro" id="IPR016159">
    <property type="entry name" value="Cullin_repeat-like_dom_sf"/>
</dbReference>
<evidence type="ECO:0000256" key="1">
    <source>
        <dbReference type="ARBA" id="ARBA00006019"/>
    </source>
</evidence>
<dbReference type="SUPFAM" id="SSF75632">
    <property type="entry name" value="Cullin homology domain"/>
    <property type="match status" value="1"/>
</dbReference>
<sequence>MPKNADTASSSNGDVLPTKKRDLPKNPTSNQNISKQLSSKASEGASRTASSHEHYHPDPKRRKLDSTLEPAKVAPTTPCKMYAKRQPEIVKRQPEIVDLTSSQSSSPPPLRISRPAVISSPVKIDTKVLTVRNFRKAKSSPQDYYNATVKKLERALDIILQGQTLGFSNEDLYKGVENICKQGRAADLCRCLTTRLSDHATTTMKNVLSRKVDVDTPSPQALKSILEEFYIWKKRTDFVRDIFYFLERTYLLSQSKNLADMCKEIFRDVVLDDKLLGEKALAGVCDLIHGSRTRTGAAYEAGTCKAGVKMFADLGLYNTKLEPRLLAESQKFFHEWSVEKSKSEALSTYVNSVMALFQLEDKRASDLNLTSFTKRSLSESLELLAIERQVDRLVSEKEVHELLDENDKVNLERLYTLLGRCKQSNEIIGPFEKWIRDRGTEIVFDEEHDDQMVIKLLALKRQIDFMYIESFHRNREYLAKLREAFEEFMNKTKKSKANHGTDNTKQGEMIAKYVNMLLEGGSKAIPSSLKATQTAAVAEEDDNEVHDEDGVINEQLDQVLDLFRFLHGKAVFEAFYKRDLARRLLLGRSASADAELSMINRLRTECGSGFTQNLETMFNDMELSREELIEYKARQTEAGYKSPIDLTVHVLSSAAWPSYPDINFNVPVEVQKVIAKFETSYNAHHNNRKLHWKYALHHTSIVARFPAGPKELIVSAFQAAVLLMFNNVSGEEELSYEMIKATTGLPDEDLKLTLQSLACAKLRPLRKRPEGRDIGTSDVFFINTKFKSPKYRVKINRIQQKETKKENKETHERVALDREFETQAAIVRIMKSKKEYAHNLLIADVITATQKRGKLSLPDIKKQIDRLIEKDYMCRLEEEDPSKKNIYGYVA</sequence>
<dbReference type="Pfam" id="PF00888">
    <property type="entry name" value="Cullin"/>
    <property type="match status" value="1"/>
</dbReference>
<proteinExistence type="inferred from homology"/>
<dbReference type="Proteomes" id="UP000799302">
    <property type="component" value="Unassembled WGS sequence"/>
</dbReference>
<name>A0A6A6UJ59_9PEZI</name>
<evidence type="ECO:0000256" key="5">
    <source>
        <dbReference type="RuleBase" id="RU003829"/>
    </source>
</evidence>
<dbReference type="OrthoDB" id="27073at2759"/>
<evidence type="ECO:0000256" key="4">
    <source>
        <dbReference type="PROSITE-ProRule" id="PRU00330"/>
    </source>
</evidence>
<dbReference type="FunFam" id="1.20.1310.10:FF:000031">
    <property type="entry name" value="Ubiquitin ligase subunit CulD"/>
    <property type="match status" value="1"/>
</dbReference>
<dbReference type="InterPro" id="IPR036388">
    <property type="entry name" value="WH-like_DNA-bd_sf"/>
</dbReference>
<evidence type="ECO:0000256" key="2">
    <source>
        <dbReference type="ARBA" id="ARBA00022499"/>
    </source>
</evidence>
<dbReference type="InterPro" id="IPR036390">
    <property type="entry name" value="WH_DNA-bd_sf"/>
</dbReference>
<dbReference type="Gene3D" id="3.30.230.130">
    <property type="entry name" value="Cullin, Chain C, Domain 2"/>
    <property type="match status" value="1"/>
</dbReference>
<dbReference type="SMART" id="SM00884">
    <property type="entry name" value="Cullin_Nedd8"/>
    <property type="match status" value="1"/>
</dbReference>
<dbReference type="PROSITE" id="PS50069">
    <property type="entry name" value="CULLIN_2"/>
    <property type="match status" value="1"/>
</dbReference>
<evidence type="ECO:0000313" key="8">
    <source>
        <dbReference type="EMBL" id="KAF2671810.1"/>
    </source>
</evidence>
<keyword evidence="2" id="KW-1017">Isopeptide bond</keyword>
<comment type="similarity">
    <text evidence="1 4 5">Belongs to the cullin family.</text>
</comment>
<dbReference type="InterPro" id="IPR059120">
    <property type="entry name" value="Cullin-like_AB"/>
</dbReference>
<dbReference type="SUPFAM" id="SSF74788">
    <property type="entry name" value="Cullin repeat-like"/>
    <property type="match status" value="1"/>
</dbReference>
<dbReference type="GO" id="GO:0006511">
    <property type="term" value="P:ubiquitin-dependent protein catabolic process"/>
    <property type="evidence" value="ECO:0007669"/>
    <property type="project" value="InterPro"/>
</dbReference>
<feature type="region of interest" description="Disordered" evidence="6">
    <location>
        <begin position="1"/>
        <end position="79"/>
    </location>
</feature>
<dbReference type="InterPro" id="IPR016158">
    <property type="entry name" value="Cullin_homology"/>
</dbReference>
<dbReference type="Gene3D" id="1.20.1310.10">
    <property type="entry name" value="Cullin Repeats"/>
    <property type="match status" value="4"/>
</dbReference>
<accession>A0A6A6UJ59</accession>
<dbReference type="Pfam" id="PF10557">
    <property type="entry name" value="Cullin_Nedd8"/>
    <property type="match status" value="1"/>
</dbReference>
<dbReference type="EMBL" id="MU004232">
    <property type="protein sequence ID" value="KAF2671810.1"/>
    <property type="molecule type" value="Genomic_DNA"/>
</dbReference>
<dbReference type="GO" id="GO:0031625">
    <property type="term" value="F:ubiquitin protein ligase binding"/>
    <property type="evidence" value="ECO:0007669"/>
    <property type="project" value="InterPro"/>
</dbReference>
<dbReference type="FunFam" id="1.10.10.10:FF:000014">
    <property type="entry name" value="Cullin 1"/>
    <property type="match status" value="1"/>
</dbReference>
<feature type="compositionally biased region" description="Polar residues" evidence="6">
    <location>
        <begin position="1"/>
        <end position="13"/>
    </location>
</feature>
<dbReference type="SUPFAM" id="SSF46785">
    <property type="entry name" value="Winged helix' DNA-binding domain"/>
    <property type="match status" value="1"/>
</dbReference>
<dbReference type="SMART" id="SM00182">
    <property type="entry name" value="CULLIN"/>
    <property type="match status" value="1"/>
</dbReference>
<keyword evidence="9" id="KW-1185">Reference proteome</keyword>